<dbReference type="EMBL" id="JAWHQM010000090">
    <property type="protein sequence ID" value="KAK5637060.1"/>
    <property type="molecule type" value="Genomic_DNA"/>
</dbReference>
<evidence type="ECO:0008006" key="3">
    <source>
        <dbReference type="Google" id="ProtNLM"/>
    </source>
</evidence>
<dbReference type="Proteomes" id="UP001305414">
    <property type="component" value="Unassembled WGS sequence"/>
</dbReference>
<comment type="caution">
    <text evidence="1">The sequence shown here is derived from an EMBL/GenBank/DDBJ whole genome shotgun (WGS) entry which is preliminary data.</text>
</comment>
<evidence type="ECO:0000313" key="2">
    <source>
        <dbReference type="Proteomes" id="UP001305414"/>
    </source>
</evidence>
<protein>
    <recommendedName>
        <fullName evidence="3">Fungal N-terminal domain-containing protein</fullName>
    </recommendedName>
</protein>
<gene>
    <name evidence="1" type="ORF">RRF57_012772</name>
</gene>
<organism evidence="1 2">
    <name type="scientific">Xylaria bambusicola</name>
    <dbReference type="NCBI Taxonomy" id="326684"/>
    <lineage>
        <taxon>Eukaryota</taxon>
        <taxon>Fungi</taxon>
        <taxon>Dikarya</taxon>
        <taxon>Ascomycota</taxon>
        <taxon>Pezizomycotina</taxon>
        <taxon>Sordariomycetes</taxon>
        <taxon>Xylariomycetidae</taxon>
        <taxon>Xylariales</taxon>
        <taxon>Xylariaceae</taxon>
        <taxon>Xylaria</taxon>
    </lineage>
</organism>
<proteinExistence type="predicted"/>
<keyword evidence="2" id="KW-1185">Reference proteome</keyword>
<reference evidence="1 2" key="1">
    <citation type="submission" date="2023-10" db="EMBL/GenBank/DDBJ databases">
        <title>Draft genome sequence of Xylaria bambusicola isolate GMP-LS, the root and basal stem rot pathogen of sugarcane in Indonesia.</title>
        <authorList>
            <person name="Selvaraj P."/>
            <person name="Muralishankar V."/>
            <person name="Muruganantham S."/>
            <person name="Sp S."/>
            <person name="Haryani S."/>
            <person name="Lau K.J.X."/>
            <person name="Naqvi N.I."/>
        </authorList>
    </citation>
    <scope>NUCLEOTIDE SEQUENCE [LARGE SCALE GENOMIC DNA]</scope>
    <source>
        <strain evidence="1">GMP-LS</strain>
    </source>
</reference>
<accession>A0AAN7UQH6</accession>
<name>A0AAN7UQH6_9PEZI</name>
<sequence length="139" mass="16112">MDPVTILGLASNIYTFVEVGFKVVRQYKDFRRDRLEETRDNAERRILTEQLRKISNDLISDGPPSLAALGVECSRLCDELLELLDKLSIKNPGSTRERIGIILKSYVRSPDIISLEKRLELYRQQLVTNFSQTLRYEVH</sequence>
<dbReference type="AlphaFoldDB" id="A0AAN7UQH6"/>
<evidence type="ECO:0000313" key="1">
    <source>
        <dbReference type="EMBL" id="KAK5637060.1"/>
    </source>
</evidence>